<organism evidence="1 2">
    <name type="scientific">Nostoc paludosum FACHB-159</name>
    <dbReference type="NCBI Taxonomy" id="2692908"/>
    <lineage>
        <taxon>Bacteria</taxon>
        <taxon>Bacillati</taxon>
        <taxon>Cyanobacteriota</taxon>
        <taxon>Cyanophyceae</taxon>
        <taxon>Nostocales</taxon>
        <taxon>Nostocaceae</taxon>
        <taxon>Nostoc</taxon>
    </lineage>
</organism>
<dbReference type="InterPro" id="IPR011335">
    <property type="entry name" value="Restrct_endonuc-II-like"/>
</dbReference>
<protein>
    <submittedName>
        <fullName evidence="1">XisH family protein</fullName>
    </submittedName>
</protein>
<gene>
    <name evidence="1" type="ORF">H6H03_03555</name>
</gene>
<evidence type="ECO:0000313" key="1">
    <source>
        <dbReference type="EMBL" id="MBD2732991.1"/>
    </source>
</evidence>
<dbReference type="CDD" id="cd22366">
    <property type="entry name" value="XisH-like"/>
    <property type="match status" value="1"/>
</dbReference>
<name>A0ABR8K2M2_9NOSO</name>
<evidence type="ECO:0000313" key="2">
    <source>
        <dbReference type="Proteomes" id="UP000637383"/>
    </source>
</evidence>
<comment type="caution">
    <text evidence="1">The sequence shown here is derived from an EMBL/GenBank/DDBJ whole genome shotgun (WGS) entry which is preliminary data.</text>
</comment>
<dbReference type="Proteomes" id="UP000637383">
    <property type="component" value="Unassembled WGS sequence"/>
</dbReference>
<dbReference type="Pfam" id="PF08814">
    <property type="entry name" value="XisH"/>
    <property type="match status" value="1"/>
</dbReference>
<accession>A0ABR8K2M2</accession>
<reference evidence="1 2" key="1">
    <citation type="journal article" date="2020" name="ISME J.">
        <title>Comparative genomics reveals insights into cyanobacterial evolution and habitat adaptation.</title>
        <authorList>
            <person name="Chen M.Y."/>
            <person name="Teng W.K."/>
            <person name="Zhao L."/>
            <person name="Hu C.X."/>
            <person name="Zhou Y.K."/>
            <person name="Han B.P."/>
            <person name="Song L.R."/>
            <person name="Shu W.S."/>
        </authorList>
    </citation>
    <scope>NUCLEOTIDE SEQUENCE [LARGE SCALE GENOMIC DNA]</scope>
    <source>
        <strain evidence="1 2">FACHB-159</strain>
    </source>
</reference>
<proteinExistence type="predicted"/>
<dbReference type="InterPro" id="IPR011856">
    <property type="entry name" value="tRNA_endonuc-like_dom_sf"/>
</dbReference>
<keyword evidence="2" id="KW-1185">Reference proteome</keyword>
<dbReference type="SUPFAM" id="SSF52980">
    <property type="entry name" value="Restriction endonuclease-like"/>
    <property type="match status" value="1"/>
</dbReference>
<dbReference type="RefSeq" id="WP_190953745.1">
    <property type="nucleotide sequence ID" value="NZ_JACJTU010000002.1"/>
</dbReference>
<sequence length="138" mass="15912">MSARDLFHEAVKNALQKENWIVTDDPLKIEFEEVTFKIDLGAQRLIAAERAGEKIAVEIKSFASNSAVSDFHTALGQFLNYQIALEEKEPERQLYLAVPVDAYETFFQTRLAQIAVRRHRLKLIIYEPIMEMIVGWTN</sequence>
<dbReference type="InterPro" id="IPR014919">
    <property type="entry name" value="XisH"/>
</dbReference>
<dbReference type="EMBL" id="JACJTU010000002">
    <property type="protein sequence ID" value="MBD2732991.1"/>
    <property type="molecule type" value="Genomic_DNA"/>
</dbReference>
<dbReference type="Gene3D" id="3.40.1350.10">
    <property type="match status" value="1"/>
</dbReference>